<organism evidence="7 8">
    <name type="scientific">Aquabacterium commune</name>
    <dbReference type="NCBI Taxonomy" id="70586"/>
    <lineage>
        <taxon>Bacteria</taxon>
        <taxon>Pseudomonadati</taxon>
        <taxon>Pseudomonadota</taxon>
        <taxon>Betaproteobacteria</taxon>
        <taxon>Burkholderiales</taxon>
        <taxon>Aquabacterium</taxon>
    </lineage>
</organism>
<accession>A0A4R6R621</accession>
<evidence type="ECO:0000256" key="2">
    <source>
        <dbReference type="ARBA" id="ARBA00022679"/>
    </source>
</evidence>
<dbReference type="InterPro" id="IPR011009">
    <property type="entry name" value="Kinase-like_dom_sf"/>
</dbReference>
<dbReference type="GO" id="GO:0005524">
    <property type="term" value="F:ATP binding"/>
    <property type="evidence" value="ECO:0007669"/>
    <property type="project" value="UniProtKB-KW"/>
</dbReference>
<dbReference type="InterPro" id="IPR051409">
    <property type="entry name" value="Atypical_kinase_ADCK"/>
</dbReference>
<evidence type="ECO:0000256" key="4">
    <source>
        <dbReference type="ARBA" id="ARBA00022840"/>
    </source>
</evidence>
<evidence type="ECO:0000256" key="1">
    <source>
        <dbReference type="ARBA" id="ARBA00009670"/>
    </source>
</evidence>
<dbReference type="Proteomes" id="UP000294593">
    <property type="component" value="Unassembled WGS sequence"/>
</dbReference>
<dbReference type="CDD" id="cd13970">
    <property type="entry name" value="ABC1_ADCK3"/>
    <property type="match status" value="1"/>
</dbReference>
<keyword evidence="2" id="KW-0808">Transferase</keyword>
<gene>
    <name evidence="7" type="ORF">EV672_108186</name>
</gene>
<dbReference type="InterPro" id="IPR004147">
    <property type="entry name" value="ABC1_dom"/>
</dbReference>
<name>A0A4R6R621_9BURK</name>
<dbReference type="GO" id="GO:0006744">
    <property type="term" value="P:ubiquinone biosynthetic process"/>
    <property type="evidence" value="ECO:0007669"/>
    <property type="project" value="TreeGrafter"/>
</dbReference>
<keyword evidence="7" id="KW-0830">Ubiquinone</keyword>
<dbReference type="GO" id="GO:0016301">
    <property type="term" value="F:kinase activity"/>
    <property type="evidence" value="ECO:0007669"/>
    <property type="project" value="UniProtKB-KW"/>
</dbReference>
<evidence type="ECO:0000256" key="3">
    <source>
        <dbReference type="ARBA" id="ARBA00022741"/>
    </source>
</evidence>
<comment type="similarity">
    <text evidence="1">Belongs to the protein kinase superfamily. ADCK protein kinase family.</text>
</comment>
<keyword evidence="7" id="KW-0418">Kinase</keyword>
<dbReference type="Pfam" id="PF03109">
    <property type="entry name" value="ABC1"/>
    <property type="match status" value="1"/>
</dbReference>
<evidence type="ECO:0000313" key="7">
    <source>
        <dbReference type="EMBL" id="TDP81401.1"/>
    </source>
</evidence>
<dbReference type="SUPFAM" id="SSF56112">
    <property type="entry name" value="Protein kinase-like (PK-like)"/>
    <property type="match status" value="1"/>
</dbReference>
<feature type="region of interest" description="Disordered" evidence="5">
    <location>
        <begin position="1"/>
        <end position="28"/>
    </location>
</feature>
<dbReference type="PANTHER" id="PTHR43851">
    <property type="match status" value="1"/>
</dbReference>
<keyword evidence="3" id="KW-0547">Nucleotide-binding</keyword>
<dbReference type="EMBL" id="SNXW01000008">
    <property type="protein sequence ID" value="TDP81401.1"/>
    <property type="molecule type" value="Genomic_DNA"/>
</dbReference>
<dbReference type="AlphaFoldDB" id="A0A4R6R621"/>
<reference evidence="7 8" key="1">
    <citation type="submission" date="2019-03" db="EMBL/GenBank/DDBJ databases">
        <title>Genomic Encyclopedia of Type Strains, Phase IV (KMG-IV): sequencing the most valuable type-strain genomes for metagenomic binning, comparative biology and taxonomic classification.</title>
        <authorList>
            <person name="Goeker M."/>
        </authorList>
    </citation>
    <scope>NUCLEOTIDE SEQUENCE [LARGE SCALE GENOMIC DNA]</scope>
    <source>
        <strain evidence="7 8">DSM 11901</strain>
    </source>
</reference>
<feature type="compositionally biased region" description="Basic and acidic residues" evidence="5">
    <location>
        <begin position="9"/>
        <end position="18"/>
    </location>
</feature>
<proteinExistence type="inferred from homology"/>
<comment type="caution">
    <text evidence="7">The sequence shown here is derived from an EMBL/GenBank/DDBJ whole genome shotgun (WGS) entry which is preliminary data.</text>
</comment>
<keyword evidence="4" id="KW-0067">ATP-binding</keyword>
<dbReference type="RefSeq" id="WP_243738705.1">
    <property type="nucleotide sequence ID" value="NZ_SNXW01000008.1"/>
</dbReference>
<protein>
    <submittedName>
        <fullName evidence="7">Putative unusual protein kinase regulating ubiquinone biosynthesis (AarF/ABC1/UbiB family)</fullName>
    </submittedName>
</protein>
<keyword evidence="8" id="KW-1185">Reference proteome</keyword>
<dbReference type="InterPro" id="IPR034646">
    <property type="entry name" value="ADCK3_dom"/>
</dbReference>
<evidence type="ECO:0000259" key="6">
    <source>
        <dbReference type="Pfam" id="PF03109"/>
    </source>
</evidence>
<feature type="domain" description="ABC1 atypical kinase-like" evidence="6">
    <location>
        <begin position="111"/>
        <end position="355"/>
    </location>
</feature>
<evidence type="ECO:0000313" key="8">
    <source>
        <dbReference type="Proteomes" id="UP000294593"/>
    </source>
</evidence>
<evidence type="ECO:0000256" key="5">
    <source>
        <dbReference type="SAM" id="MobiDB-lite"/>
    </source>
</evidence>
<dbReference type="PANTHER" id="PTHR43851:SF3">
    <property type="entry name" value="COENZYME Q8"/>
    <property type="match status" value="1"/>
</dbReference>
<sequence length="460" mass="50173">MNVTPPERLPPDARDVNDARTAPVPQGRTSRFLHLGRAVGEMALGAAAQGLSQLAQGQRPVWADVMLSADNARRLAERLSQMRGAAMKLGQLMSMDGQGVLPQPFADLLSRLRDQAHTMPALQLAEVLEREYGAGWHRRFQRFSYAPIAAASIGQVHRAETHEGAVLALKVQYPGVRRSIDSDVANLALLMRVPGLVPAGLDLAPLLEHVRQQLHHETDYLAEAQALNAYRQALGEGAADAADFTVPEVHAAHSTGHILALGFLDGHPLDRLTQPDQPQALRDRVATALCRLAIRELFEMRLVQTDPNFGNYLFDPVGQRIGLLDFGATQAVSPERVEAFRTLARALRDDDVPRIEAQARAIGFIGEADTPAQAQGVIDLMREAGEVLRQRGPYDFGQSDLLSRLSRLGQAQLRDAGVGSVPPEDLVFLQRKFVGTFLLCTRLRARVDVAALFAPVLDAA</sequence>